<organism evidence="4 5">
    <name type="scientific">Yanghanlia caeni</name>
    <dbReference type="NCBI Taxonomy" id="3064283"/>
    <lineage>
        <taxon>Bacteria</taxon>
        <taxon>Pseudomonadati</taxon>
        <taxon>Pseudomonadota</taxon>
        <taxon>Betaproteobacteria</taxon>
        <taxon>Burkholderiales</taxon>
        <taxon>Alcaligenaceae</taxon>
        <taxon>Yanghanlia</taxon>
    </lineage>
</organism>
<dbReference type="InterPro" id="IPR051010">
    <property type="entry name" value="BCAA_transport"/>
</dbReference>
<comment type="similarity">
    <text evidence="1">Belongs to the leucine-binding protein family.</text>
</comment>
<keyword evidence="2" id="KW-0732">Signal</keyword>
<dbReference type="InterPro" id="IPR028082">
    <property type="entry name" value="Peripla_BP_I"/>
</dbReference>
<evidence type="ECO:0000256" key="1">
    <source>
        <dbReference type="ARBA" id="ARBA00010062"/>
    </source>
</evidence>
<dbReference type="CDD" id="cd19987">
    <property type="entry name" value="PBP1_SBP-like"/>
    <property type="match status" value="1"/>
</dbReference>
<dbReference type="Pfam" id="PF13458">
    <property type="entry name" value="Peripla_BP_6"/>
    <property type="match status" value="1"/>
</dbReference>
<evidence type="ECO:0000313" key="5">
    <source>
        <dbReference type="Proteomes" id="UP001232156"/>
    </source>
</evidence>
<name>A0ABU1D495_9BURK</name>
<reference evidence="4 5" key="1">
    <citation type="submission" date="2023-08" db="EMBL/GenBank/DDBJ databases">
        <title>Alcaligenaceae gen. nov., a novel taxon isolated from the sludge of Yixing Pesticide Factory.</title>
        <authorList>
            <person name="Ruan L."/>
        </authorList>
    </citation>
    <scope>NUCLEOTIDE SEQUENCE [LARGE SCALE GENOMIC DNA]</scope>
    <source>
        <strain evidence="4 5">LG-2</strain>
    </source>
</reference>
<sequence>MKKTQVVHSGSEGRRTFMKTAAGVAGGLALPTVLNSAWAQQKEYPALGNYPAGVSGDTVVAGLTLDLTGPYSAEGAGQRRGFELAAEMLNKGDPRVKKVSPLTKQGILGKKVVLAVGDAETKPNSAVQAATRFIRQDKAMMIAGSVSSSVAIALQNTCERAKTLYFPVISGSSDTTGKDCRRYGFRLCHHAYTASKAIAPILAKEYGKNIKAIHLVPDYNYGHSIHHYMKQFTEEQGWTTIDNPQIHPLGATDFSSWMLNIANSGADILINHDYGADAVNSAKQAYEFGVLKNMKMCVPYLPAYMLEEVGPEIMEGVLGTMVFWWTEGMKNEVGKDFVEAYKEKYNAIPRDPEHNAYMIMLLWADAVERAGTFYPPAVVEALEDGINHKRPYSMGGEVYFRAEDHDGVADFAIVRGKKPSEIQNKDDLVDVVAVANGLETLPPIGYAGCKMDPAA</sequence>
<feature type="domain" description="Leucine-binding protein" evidence="3">
    <location>
        <begin position="59"/>
        <end position="417"/>
    </location>
</feature>
<dbReference type="Gene3D" id="3.40.50.2300">
    <property type="match status" value="2"/>
</dbReference>
<dbReference type="InterPro" id="IPR006311">
    <property type="entry name" value="TAT_signal"/>
</dbReference>
<keyword evidence="5" id="KW-1185">Reference proteome</keyword>
<comment type="caution">
    <text evidence="4">The sequence shown here is derived from an EMBL/GenBank/DDBJ whole genome shotgun (WGS) entry which is preliminary data.</text>
</comment>
<accession>A0ABU1D495</accession>
<proteinExistence type="inferred from homology"/>
<evidence type="ECO:0000259" key="3">
    <source>
        <dbReference type="Pfam" id="PF13458"/>
    </source>
</evidence>
<dbReference type="PROSITE" id="PS51318">
    <property type="entry name" value="TAT"/>
    <property type="match status" value="1"/>
</dbReference>
<gene>
    <name evidence="4" type="ORF">Q8947_04525</name>
</gene>
<dbReference type="SUPFAM" id="SSF53822">
    <property type="entry name" value="Periplasmic binding protein-like I"/>
    <property type="match status" value="1"/>
</dbReference>
<dbReference type="RefSeq" id="WP_347286561.1">
    <property type="nucleotide sequence ID" value="NZ_JAUZQE010000007.1"/>
</dbReference>
<dbReference type="Proteomes" id="UP001232156">
    <property type="component" value="Unassembled WGS sequence"/>
</dbReference>
<dbReference type="EMBL" id="JAUZQE010000007">
    <property type="protein sequence ID" value="MDR4125249.1"/>
    <property type="molecule type" value="Genomic_DNA"/>
</dbReference>
<evidence type="ECO:0000256" key="2">
    <source>
        <dbReference type="ARBA" id="ARBA00022729"/>
    </source>
</evidence>
<evidence type="ECO:0000313" key="4">
    <source>
        <dbReference type="EMBL" id="MDR4125249.1"/>
    </source>
</evidence>
<dbReference type="PANTHER" id="PTHR30483:SF6">
    <property type="entry name" value="PERIPLASMIC BINDING PROTEIN OF ABC TRANSPORTER FOR NATURAL AMINO ACIDS"/>
    <property type="match status" value="1"/>
</dbReference>
<protein>
    <submittedName>
        <fullName evidence="4">Substrate-binding protein</fullName>
    </submittedName>
</protein>
<dbReference type="InterPro" id="IPR028081">
    <property type="entry name" value="Leu-bd"/>
</dbReference>
<dbReference type="PANTHER" id="PTHR30483">
    <property type="entry name" value="LEUCINE-SPECIFIC-BINDING PROTEIN"/>
    <property type="match status" value="1"/>
</dbReference>